<feature type="domain" description="HipA-like kinase" evidence="1">
    <location>
        <begin position="1"/>
        <end position="223"/>
    </location>
</feature>
<dbReference type="Pfam" id="PF20613">
    <property type="entry name" value="HipA_2"/>
    <property type="match status" value="1"/>
</dbReference>
<accession>A0A2N9XLE6</accession>
<proteinExistence type="predicted"/>
<organism evidence="2 3">
    <name type="scientific">Snodgrassella alvi</name>
    <dbReference type="NCBI Taxonomy" id="1196083"/>
    <lineage>
        <taxon>Bacteria</taxon>
        <taxon>Pseudomonadati</taxon>
        <taxon>Pseudomonadota</taxon>
        <taxon>Betaproteobacteria</taxon>
        <taxon>Neisseriales</taxon>
        <taxon>Neisseriaceae</taxon>
        <taxon>Snodgrassella</taxon>
    </lineage>
</organism>
<gene>
    <name evidence="2" type="ORF">BHC46_02625</name>
</gene>
<reference evidence="2 3" key="1">
    <citation type="journal article" date="2017" name="MBio">
        <title>Type VI secretion-mediated competition in the bee gut microbiome.</title>
        <authorList>
            <person name="Steele M.I."/>
            <person name="Kwong W.K."/>
            <person name="Powell J.E."/>
            <person name="Whiteley M."/>
            <person name="Moran N.A."/>
        </authorList>
    </citation>
    <scope>NUCLEOTIDE SEQUENCE [LARGE SCALE GENOMIC DNA]</scope>
    <source>
        <strain evidence="2 3">Ruf1-X</strain>
    </source>
</reference>
<evidence type="ECO:0000259" key="1">
    <source>
        <dbReference type="Pfam" id="PF20613"/>
    </source>
</evidence>
<dbReference type="EMBL" id="MEIP01000011">
    <property type="protein sequence ID" value="PIT49151.1"/>
    <property type="molecule type" value="Genomic_DNA"/>
</dbReference>
<comment type="caution">
    <text evidence="2">The sequence shown here is derived from an EMBL/GenBank/DDBJ whole genome shotgun (WGS) entry which is preliminary data.</text>
</comment>
<protein>
    <recommendedName>
        <fullName evidence="1">HipA-like kinase domain-containing protein</fullName>
    </recommendedName>
</protein>
<dbReference type="Proteomes" id="UP000229970">
    <property type="component" value="Unassembled WGS sequence"/>
</dbReference>
<name>A0A2N9XLE6_9NEIS</name>
<dbReference type="InterPro" id="IPR046748">
    <property type="entry name" value="HipA_2"/>
</dbReference>
<dbReference type="AlphaFoldDB" id="A0A2N9XLE6"/>
<sequence length="225" mass="26028">MSEPYRCIAEDDTEYYAKGLRSTRTSQINEWLCANMAAAIGLPIAQFSLLDVPEYLFEELSDQQKKIGLGYCFGSQTVHHVTLLEEANIKHIPIEIQQQIVAFDWLIKNGDRTRGNPNLLYQPTSKKIVVIDHNLAFDKELTGGEFLENHIFRDAMLSIISDYVLQSELIDCLIPALRAYQNACNNLPPEWRWLNNERDLKTEYNFQFSLDTLNRLNNGQLWRLT</sequence>
<evidence type="ECO:0000313" key="3">
    <source>
        <dbReference type="Proteomes" id="UP000229970"/>
    </source>
</evidence>
<evidence type="ECO:0000313" key="2">
    <source>
        <dbReference type="EMBL" id="PIT49151.1"/>
    </source>
</evidence>